<feature type="compositionally biased region" description="Basic and acidic residues" evidence="1">
    <location>
        <begin position="391"/>
        <end position="412"/>
    </location>
</feature>
<evidence type="ECO:0000256" key="1">
    <source>
        <dbReference type="SAM" id="MobiDB-lite"/>
    </source>
</evidence>
<feature type="compositionally biased region" description="Basic and acidic residues" evidence="1">
    <location>
        <begin position="234"/>
        <end position="271"/>
    </location>
</feature>
<feature type="region of interest" description="Disordered" evidence="1">
    <location>
        <begin position="1"/>
        <end position="450"/>
    </location>
</feature>
<feature type="compositionally biased region" description="Basic and acidic residues" evidence="1">
    <location>
        <begin position="173"/>
        <end position="188"/>
    </location>
</feature>
<sequence>METREKKEKQNKENKAKASDPITGKAHRPDGDKIARSTAKGATNDQAANQGEFETESGAADNKTSTGKTGKGTSKSEQPTRQRTSKTSSGQRSGESGTPRGSFGSESWQRNRKAETLADFNYLNRQNRPGTEQSAGWRDRMQFESDQDDNVGINPHGMNTPLGMNTGRYSGYGDDRDRNTEGYGRGERTNLGYEARMQSERGRDIERDQGRGDYRNTGRYQGYGADTGSSPYRGYDRDYGSKPTDFRNRSYEQSRYDDDSSFTREESDFRTRAFGSYANKDEEERREPNYYDRHGRYAGRSNKSNYDAGDDDSYGMSRYSDAERGHNRGSYGSRHQEGSDRYFTSREPENFENRSSRYEGQGRSRESDRERYWRRERDRERSSYQGYGESRYSDRHGRDRDLERRGEDEEYRRRRGGVDTNRYNEGRASRGHRNYDDPYRQYDWGSRGGD</sequence>
<proteinExistence type="predicted"/>
<protein>
    <submittedName>
        <fullName evidence="2">Tetratricopeptide TPR_4</fullName>
    </submittedName>
</protein>
<feature type="compositionally biased region" description="Basic and acidic residues" evidence="1">
    <location>
        <begin position="334"/>
        <end position="382"/>
    </location>
</feature>
<feature type="compositionally biased region" description="Polar residues" evidence="1">
    <location>
        <begin position="77"/>
        <end position="96"/>
    </location>
</feature>
<feature type="compositionally biased region" description="Basic and acidic residues" evidence="1">
    <location>
        <begin position="1"/>
        <end position="18"/>
    </location>
</feature>
<dbReference type="EMBL" id="AMZN01000083">
    <property type="protein sequence ID" value="ELR69126.1"/>
    <property type="molecule type" value="Genomic_DNA"/>
</dbReference>
<feature type="compositionally biased region" description="Polar residues" evidence="1">
    <location>
        <begin position="40"/>
        <end position="49"/>
    </location>
</feature>
<comment type="caution">
    <text evidence="2">The sequence shown here is derived from an EMBL/GenBank/DDBJ whole genome shotgun (WGS) entry which is preliminary data.</text>
</comment>
<evidence type="ECO:0000313" key="2">
    <source>
        <dbReference type="EMBL" id="ELR69126.1"/>
    </source>
</evidence>
<dbReference type="Proteomes" id="UP000011135">
    <property type="component" value="Unassembled WGS sequence"/>
</dbReference>
<organism evidence="2 3">
    <name type="scientific">Fulvivirga imtechensis AK7</name>
    <dbReference type="NCBI Taxonomy" id="1237149"/>
    <lineage>
        <taxon>Bacteria</taxon>
        <taxon>Pseudomonadati</taxon>
        <taxon>Bacteroidota</taxon>
        <taxon>Cytophagia</taxon>
        <taxon>Cytophagales</taxon>
        <taxon>Fulvivirgaceae</taxon>
        <taxon>Fulvivirga</taxon>
    </lineage>
</organism>
<feature type="compositionally biased region" description="Basic and acidic residues" evidence="1">
    <location>
        <begin position="279"/>
        <end position="295"/>
    </location>
</feature>
<dbReference type="RefSeq" id="WP_009582497.1">
    <property type="nucleotide sequence ID" value="NZ_AMZN01000083.1"/>
</dbReference>
<feature type="compositionally biased region" description="Basic and acidic residues" evidence="1">
    <location>
        <begin position="197"/>
        <end position="216"/>
    </location>
</feature>
<feature type="compositionally biased region" description="Basic and acidic residues" evidence="1">
    <location>
        <begin position="422"/>
        <end position="440"/>
    </location>
</feature>
<gene>
    <name evidence="2" type="ORF">C900_05406</name>
</gene>
<reference evidence="2 3" key="1">
    <citation type="submission" date="2012-12" db="EMBL/GenBank/DDBJ databases">
        <title>Genome assembly of Fulvivirga imtechensis AK7.</title>
        <authorList>
            <person name="Nupur N."/>
            <person name="Khatri I."/>
            <person name="Kumar R."/>
            <person name="Subramanian S."/>
            <person name="Pinnaka A."/>
        </authorList>
    </citation>
    <scope>NUCLEOTIDE SEQUENCE [LARGE SCALE GENOMIC DNA]</scope>
    <source>
        <strain evidence="2 3">AK7</strain>
    </source>
</reference>
<feature type="compositionally biased region" description="Polar residues" evidence="1">
    <location>
        <begin position="123"/>
        <end position="134"/>
    </location>
</feature>
<evidence type="ECO:0000313" key="3">
    <source>
        <dbReference type="Proteomes" id="UP000011135"/>
    </source>
</evidence>
<dbReference type="AlphaFoldDB" id="L8JJP2"/>
<name>L8JJP2_9BACT</name>
<accession>L8JJP2</accession>
<feature type="compositionally biased region" description="Low complexity" evidence="1">
    <location>
        <begin position="63"/>
        <end position="76"/>
    </location>
</feature>
<keyword evidence="3" id="KW-1185">Reference proteome</keyword>